<feature type="domain" description="HTH lysR-type" evidence="5">
    <location>
        <begin position="7"/>
        <end position="66"/>
    </location>
</feature>
<organism evidence="6 7">
    <name type="scientific">Enterobacter cloacae subsp. cloacae (strain ATCC 13047 / DSM 30054 / NBRC 13535 / NCTC 10005 / WDCM 00083 / NCDC 279-56)</name>
    <dbReference type="NCBI Taxonomy" id="716541"/>
    <lineage>
        <taxon>Bacteria</taxon>
        <taxon>Pseudomonadati</taxon>
        <taxon>Pseudomonadota</taxon>
        <taxon>Gammaproteobacteria</taxon>
        <taxon>Enterobacterales</taxon>
        <taxon>Enterobacteriaceae</taxon>
        <taxon>Enterobacter</taxon>
        <taxon>Enterobacter cloacae complex</taxon>
    </lineage>
</organism>
<evidence type="ECO:0000313" key="6">
    <source>
        <dbReference type="EMBL" id="ADF61498.1"/>
    </source>
</evidence>
<dbReference type="PATRIC" id="fig|716541.4.peg.2148"/>
<proteinExistence type="inferred from homology"/>
<keyword evidence="2" id="KW-0805">Transcription regulation</keyword>
<dbReference type="Pfam" id="PF00126">
    <property type="entry name" value="HTH_1"/>
    <property type="match status" value="1"/>
</dbReference>
<keyword evidence="4" id="KW-0804">Transcription</keyword>
<dbReference type="EMBL" id="CP001918">
    <property type="protein sequence ID" value="ADF61498.1"/>
    <property type="molecule type" value="Genomic_DNA"/>
</dbReference>
<dbReference type="Proteomes" id="UP000002363">
    <property type="component" value="Chromosome"/>
</dbReference>
<dbReference type="InterPro" id="IPR036388">
    <property type="entry name" value="WH-like_DNA-bd_sf"/>
</dbReference>
<dbReference type="InterPro" id="IPR050389">
    <property type="entry name" value="LysR-type_TF"/>
</dbReference>
<dbReference type="GeneID" id="83573638"/>
<dbReference type="SUPFAM" id="SSF46785">
    <property type="entry name" value="Winged helix' DNA-binding domain"/>
    <property type="match status" value="1"/>
</dbReference>
<sequence>MTPFSDLDIDLILTLDALLTDRNITHAAARLGVSQPALSARLSRLRAIFGEPLFIPSPHGRGVLPTPRAEALRPQVAAVLRGISAMLAPTGFNPRESNRTFVIALHENPALMLGAELLNHIRREAPGIRLRFALPEWVNLPQQLESGDVDIYIGVSAGAHDGWVRRKLFEDAFATAQRKGHPRGTGPLDLAQYCALSHLVVSSQGDPFTGFVDQTLAGLGYQRNVVMSTQSYAMAPPLVAGTDLICTLPGRMLQQFATTLDIFPPPLPLQPIAISMFWHPKNSQDTANAWLREQLLLAAGRQP</sequence>
<dbReference type="InterPro" id="IPR005119">
    <property type="entry name" value="LysR_subst-bd"/>
</dbReference>
<dbReference type="SUPFAM" id="SSF53850">
    <property type="entry name" value="Periplasmic binding protein-like II"/>
    <property type="match status" value="1"/>
</dbReference>
<protein>
    <submittedName>
        <fullName evidence="6">Transcriptional regulator, LysR family</fullName>
    </submittedName>
</protein>
<accession>A0A0H3CLR2</accession>
<keyword evidence="3" id="KW-0238">DNA-binding</keyword>
<evidence type="ECO:0000256" key="2">
    <source>
        <dbReference type="ARBA" id="ARBA00023015"/>
    </source>
</evidence>
<dbReference type="GO" id="GO:0003700">
    <property type="term" value="F:DNA-binding transcription factor activity"/>
    <property type="evidence" value="ECO:0007669"/>
    <property type="project" value="InterPro"/>
</dbReference>
<dbReference type="KEGG" id="enc:ECL_01946"/>
<dbReference type="EnsemblBacteria" id="ADF61498">
    <property type="protein sequence ID" value="ADF61498"/>
    <property type="gene ID" value="ECL_01946"/>
</dbReference>
<dbReference type="PANTHER" id="PTHR30118:SF15">
    <property type="entry name" value="TRANSCRIPTIONAL REGULATORY PROTEIN"/>
    <property type="match status" value="1"/>
</dbReference>
<evidence type="ECO:0000259" key="5">
    <source>
        <dbReference type="PROSITE" id="PS50931"/>
    </source>
</evidence>
<comment type="similarity">
    <text evidence="1">Belongs to the LysR transcriptional regulatory family.</text>
</comment>
<reference evidence="6 7" key="1">
    <citation type="journal article" date="2010" name="J. Bacteriol.">
        <title>Complete genome sequence of Enterobacter cloacae subsp. cloacae type strain ATCC 13047.</title>
        <authorList>
            <person name="Ren Y."/>
            <person name="Ren Y."/>
            <person name="Zhou Z."/>
            <person name="Guo X."/>
            <person name="Li Y."/>
            <person name="Feng L."/>
            <person name="Wang L."/>
        </authorList>
    </citation>
    <scope>NUCLEOTIDE SEQUENCE [LARGE SCALE GENOMIC DNA]</scope>
    <source>
        <strain evidence="7">ATCC 13047 / DSM 30054 / NBRC 13535 / NCTC 10005 / WDCM 00083 / NCDC 279-56</strain>
    </source>
</reference>
<dbReference type="InterPro" id="IPR037402">
    <property type="entry name" value="YidZ_PBP2"/>
</dbReference>
<dbReference type="PRINTS" id="PR00039">
    <property type="entry name" value="HTHLYSR"/>
</dbReference>
<dbReference type="GO" id="GO:0003677">
    <property type="term" value="F:DNA binding"/>
    <property type="evidence" value="ECO:0007669"/>
    <property type="project" value="UniProtKB-KW"/>
</dbReference>
<evidence type="ECO:0000256" key="4">
    <source>
        <dbReference type="ARBA" id="ARBA00023163"/>
    </source>
</evidence>
<dbReference type="OrthoDB" id="8557381at2"/>
<evidence type="ECO:0000256" key="1">
    <source>
        <dbReference type="ARBA" id="ARBA00009437"/>
    </source>
</evidence>
<dbReference type="PANTHER" id="PTHR30118">
    <property type="entry name" value="HTH-TYPE TRANSCRIPTIONAL REGULATOR LEUO-RELATED"/>
    <property type="match status" value="1"/>
</dbReference>
<gene>
    <name evidence="6" type="ordered locus">ECL_01946</name>
</gene>
<dbReference type="HOGENOM" id="CLU_039613_39_3_6"/>
<dbReference type="Gene3D" id="1.10.10.10">
    <property type="entry name" value="Winged helix-like DNA-binding domain superfamily/Winged helix DNA-binding domain"/>
    <property type="match status" value="1"/>
</dbReference>
<dbReference type="Gene3D" id="3.40.190.10">
    <property type="entry name" value="Periplasmic binding protein-like II"/>
    <property type="match status" value="2"/>
</dbReference>
<dbReference type="InterPro" id="IPR036390">
    <property type="entry name" value="WH_DNA-bd_sf"/>
</dbReference>
<dbReference type="STRING" id="716541.ECL_01946"/>
<dbReference type="PROSITE" id="PS50931">
    <property type="entry name" value="HTH_LYSR"/>
    <property type="match status" value="1"/>
</dbReference>
<dbReference type="AlphaFoldDB" id="A0A0H3CLR2"/>
<evidence type="ECO:0000256" key="3">
    <source>
        <dbReference type="ARBA" id="ARBA00023125"/>
    </source>
</evidence>
<name>A0A0H3CLR2_ENTCC</name>
<dbReference type="InterPro" id="IPR000847">
    <property type="entry name" value="LysR_HTH_N"/>
</dbReference>
<evidence type="ECO:0000313" key="7">
    <source>
        <dbReference type="Proteomes" id="UP000002363"/>
    </source>
</evidence>
<dbReference type="eggNOG" id="COG0583">
    <property type="taxonomic scope" value="Bacteria"/>
</dbReference>
<dbReference type="CDD" id="cd08417">
    <property type="entry name" value="PBP2_Nitroaromatics_like"/>
    <property type="match status" value="1"/>
</dbReference>
<dbReference type="RefSeq" id="WP_013096566.1">
    <property type="nucleotide sequence ID" value="NC_014121.1"/>
</dbReference>
<keyword evidence="7" id="KW-1185">Reference proteome</keyword>
<dbReference type="Pfam" id="PF03466">
    <property type="entry name" value="LysR_substrate"/>
    <property type="match status" value="1"/>
</dbReference>